<sequence length="166" mass="18254">YRDRILFCPGYIDQSAANNLVAILLYLENSDPAKPVTLYMNIPGGDLRPSLAVADTMRSLRSKGMRINTLNLGFTAGLGAFLLSLGSPGCRLAMPNSRMLLHRSGSYNGEIRGQCADVANDVREIVRANEAVERDLAKVTGQPVSRVRKDMERRFYVDAGEAKEYG</sequence>
<dbReference type="Proteomes" id="UP001165060">
    <property type="component" value="Unassembled WGS sequence"/>
</dbReference>
<protein>
    <recommendedName>
        <fullName evidence="2">ATP-dependent Clp protease proteolytic subunit</fullName>
    </recommendedName>
</protein>
<proteinExistence type="inferred from homology"/>
<dbReference type="PANTHER" id="PTHR10381:SF11">
    <property type="entry name" value="ATP-DEPENDENT CLP PROTEASE PROTEOLYTIC SUBUNIT, MITOCHONDRIAL"/>
    <property type="match status" value="1"/>
</dbReference>
<organism evidence="4 5">
    <name type="scientific">Tetraparma gracilis</name>
    <dbReference type="NCBI Taxonomy" id="2962635"/>
    <lineage>
        <taxon>Eukaryota</taxon>
        <taxon>Sar</taxon>
        <taxon>Stramenopiles</taxon>
        <taxon>Ochrophyta</taxon>
        <taxon>Bolidophyceae</taxon>
        <taxon>Parmales</taxon>
        <taxon>Triparmaceae</taxon>
        <taxon>Tetraparma</taxon>
    </lineage>
</organism>
<evidence type="ECO:0000256" key="1">
    <source>
        <dbReference type="ARBA" id="ARBA00007039"/>
    </source>
</evidence>
<feature type="transmembrane region" description="Helical" evidence="3">
    <location>
        <begin position="67"/>
        <end position="86"/>
    </location>
</feature>
<dbReference type="InterPro" id="IPR023562">
    <property type="entry name" value="ClpP/TepA"/>
</dbReference>
<evidence type="ECO:0000313" key="5">
    <source>
        <dbReference type="Proteomes" id="UP001165060"/>
    </source>
</evidence>
<comment type="caution">
    <text evidence="4">The sequence shown here is derived from an EMBL/GenBank/DDBJ whole genome shotgun (WGS) entry which is preliminary data.</text>
</comment>
<dbReference type="Gene3D" id="3.90.226.10">
    <property type="entry name" value="2-enoyl-CoA Hydratase, Chain A, domain 1"/>
    <property type="match status" value="1"/>
</dbReference>
<dbReference type="CDD" id="cd07017">
    <property type="entry name" value="S14_ClpP_2"/>
    <property type="match status" value="1"/>
</dbReference>
<accession>A0ABQ6NEL1</accession>
<keyword evidence="5" id="KW-1185">Reference proteome</keyword>
<keyword evidence="3" id="KW-1133">Transmembrane helix</keyword>
<dbReference type="EMBL" id="BRYB01006832">
    <property type="protein sequence ID" value="GMI57748.1"/>
    <property type="molecule type" value="Genomic_DNA"/>
</dbReference>
<dbReference type="InterPro" id="IPR029045">
    <property type="entry name" value="ClpP/crotonase-like_dom_sf"/>
</dbReference>
<evidence type="ECO:0000256" key="2">
    <source>
        <dbReference type="RuleBase" id="RU003567"/>
    </source>
</evidence>
<dbReference type="SUPFAM" id="SSF52096">
    <property type="entry name" value="ClpP/crotonase"/>
    <property type="match status" value="1"/>
</dbReference>
<dbReference type="InterPro" id="IPR001907">
    <property type="entry name" value="ClpP"/>
</dbReference>
<keyword evidence="3" id="KW-0812">Transmembrane</keyword>
<comment type="similarity">
    <text evidence="1 2">Belongs to the peptidase S14 family.</text>
</comment>
<keyword evidence="3" id="KW-0472">Membrane</keyword>
<reference evidence="4 5" key="1">
    <citation type="journal article" date="2023" name="Commun. Biol.">
        <title>Genome analysis of Parmales, the sister group of diatoms, reveals the evolutionary specialization of diatoms from phago-mixotrophs to photoautotrophs.</title>
        <authorList>
            <person name="Ban H."/>
            <person name="Sato S."/>
            <person name="Yoshikawa S."/>
            <person name="Yamada K."/>
            <person name="Nakamura Y."/>
            <person name="Ichinomiya M."/>
            <person name="Sato N."/>
            <person name="Blanc-Mathieu R."/>
            <person name="Endo H."/>
            <person name="Kuwata A."/>
            <person name="Ogata H."/>
        </authorList>
    </citation>
    <scope>NUCLEOTIDE SEQUENCE [LARGE SCALE GENOMIC DNA]</scope>
</reference>
<gene>
    <name evidence="4" type="ORF">TeGR_g3019</name>
</gene>
<feature type="non-terminal residue" evidence="4">
    <location>
        <position position="1"/>
    </location>
</feature>
<dbReference type="Pfam" id="PF00574">
    <property type="entry name" value="CLP_protease"/>
    <property type="match status" value="1"/>
</dbReference>
<evidence type="ECO:0000256" key="3">
    <source>
        <dbReference type="SAM" id="Phobius"/>
    </source>
</evidence>
<dbReference type="PANTHER" id="PTHR10381">
    <property type="entry name" value="ATP-DEPENDENT CLP PROTEASE PROTEOLYTIC SUBUNIT"/>
    <property type="match status" value="1"/>
</dbReference>
<dbReference type="PRINTS" id="PR00127">
    <property type="entry name" value="CLPPROTEASEP"/>
</dbReference>
<evidence type="ECO:0000313" key="4">
    <source>
        <dbReference type="EMBL" id="GMI57748.1"/>
    </source>
</evidence>
<name>A0ABQ6NEL1_9STRA</name>